<proteinExistence type="predicted"/>
<name>A0A369JRU8_HYPMA</name>
<dbReference type="STRING" id="39966.A0A369JRU8"/>
<evidence type="ECO:0000313" key="3">
    <source>
        <dbReference type="EMBL" id="RDB25001.1"/>
    </source>
</evidence>
<dbReference type="Gene3D" id="1.10.340.70">
    <property type="match status" value="1"/>
</dbReference>
<dbReference type="EMBL" id="LUEZ02000041">
    <property type="protein sequence ID" value="RDB25001.1"/>
    <property type="molecule type" value="Genomic_DNA"/>
</dbReference>
<dbReference type="InterPro" id="IPR041588">
    <property type="entry name" value="Integrase_H2C2"/>
</dbReference>
<comment type="caution">
    <text evidence="3">The sequence shown here is derived from an EMBL/GenBank/DDBJ whole genome shotgun (WGS) entry which is preliminary data.</text>
</comment>
<protein>
    <recommendedName>
        <fullName evidence="2">Integrase zinc-binding domain-containing protein</fullName>
    </recommendedName>
</protein>
<dbReference type="OrthoDB" id="2894189at2759"/>
<dbReference type="Pfam" id="PF17921">
    <property type="entry name" value="Integrase_H2C2"/>
    <property type="match status" value="1"/>
</dbReference>
<feature type="region of interest" description="Disordered" evidence="1">
    <location>
        <begin position="1"/>
        <end position="21"/>
    </location>
</feature>
<sequence length="246" mass="29298">MLKHVPATQFHGPDALSHRPVADGEEIKGDDDSWLDEIALMSTVYQSHKVPKFQFQKPIRLPYHRLVDIWHFLKTLEVPETEFLQAQKRFLKSTEDFFLKDIKEKQLMFRHNSNRIPALVVLDKKRKVTIMTMGHDNLQAVYELLKIHFYWLHMHTDIHHYVVSCHECQIYSTRRMELPLTILRPTSIFQKVYIDVMYMPLLGGKPSSHAARAFLEEDQMAHCHQYRDLHKSRCFRTSIKHLKYVY</sequence>
<evidence type="ECO:0000313" key="4">
    <source>
        <dbReference type="Proteomes" id="UP000076154"/>
    </source>
</evidence>
<gene>
    <name evidence="3" type="ORF">Hypma_008121</name>
</gene>
<accession>A0A369JRU8</accession>
<feature type="domain" description="Integrase zinc-binding" evidence="2">
    <location>
        <begin position="132"/>
        <end position="173"/>
    </location>
</feature>
<keyword evidence="4" id="KW-1185">Reference proteome</keyword>
<dbReference type="InParanoid" id="A0A369JRU8"/>
<organism evidence="3 4">
    <name type="scientific">Hypsizygus marmoreus</name>
    <name type="common">White beech mushroom</name>
    <name type="synonym">Agaricus marmoreus</name>
    <dbReference type="NCBI Taxonomy" id="39966"/>
    <lineage>
        <taxon>Eukaryota</taxon>
        <taxon>Fungi</taxon>
        <taxon>Dikarya</taxon>
        <taxon>Basidiomycota</taxon>
        <taxon>Agaricomycotina</taxon>
        <taxon>Agaricomycetes</taxon>
        <taxon>Agaricomycetidae</taxon>
        <taxon>Agaricales</taxon>
        <taxon>Tricholomatineae</taxon>
        <taxon>Lyophyllaceae</taxon>
        <taxon>Hypsizygus</taxon>
    </lineage>
</organism>
<dbReference type="InterPro" id="IPR052160">
    <property type="entry name" value="Gypsy_RT_Integrase-like"/>
</dbReference>
<evidence type="ECO:0000259" key="2">
    <source>
        <dbReference type="Pfam" id="PF17921"/>
    </source>
</evidence>
<reference evidence="3" key="1">
    <citation type="submission" date="2018-04" db="EMBL/GenBank/DDBJ databases">
        <title>Whole genome sequencing of Hypsizygus marmoreus.</title>
        <authorList>
            <person name="Choi I.-G."/>
            <person name="Min B."/>
            <person name="Kim J.-G."/>
            <person name="Kim S."/>
            <person name="Oh Y.-L."/>
            <person name="Kong W.-S."/>
            <person name="Park H."/>
            <person name="Jeong J."/>
            <person name="Song E.-S."/>
        </authorList>
    </citation>
    <scope>NUCLEOTIDE SEQUENCE [LARGE SCALE GENOMIC DNA]</scope>
    <source>
        <strain evidence="3">51987-8</strain>
    </source>
</reference>
<dbReference type="PANTHER" id="PTHR47266">
    <property type="entry name" value="ENDONUCLEASE-RELATED"/>
    <property type="match status" value="1"/>
</dbReference>
<dbReference type="Proteomes" id="UP000076154">
    <property type="component" value="Unassembled WGS sequence"/>
</dbReference>
<evidence type="ECO:0000256" key="1">
    <source>
        <dbReference type="SAM" id="MobiDB-lite"/>
    </source>
</evidence>
<dbReference type="AlphaFoldDB" id="A0A369JRU8"/>